<dbReference type="InterPro" id="IPR009006">
    <property type="entry name" value="Ala_racemase/Decarboxylase_C"/>
</dbReference>
<dbReference type="PROSITE" id="PS00879">
    <property type="entry name" value="ODR_DC_2_2"/>
    <property type="match status" value="1"/>
</dbReference>
<evidence type="ECO:0000259" key="4">
    <source>
        <dbReference type="Pfam" id="PF02784"/>
    </source>
</evidence>
<dbReference type="Pfam" id="PF00278">
    <property type="entry name" value="Orn_DAP_Arg_deC"/>
    <property type="match status" value="1"/>
</dbReference>
<dbReference type="PANTHER" id="PTHR43727">
    <property type="entry name" value="DIAMINOPIMELATE DECARBOXYLASE"/>
    <property type="match status" value="1"/>
</dbReference>
<evidence type="ECO:0000313" key="6">
    <source>
        <dbReference type="Proteomes" id="UP001596523"/>
    </source>
</evidence>
<accession>A0ABW2JYH6</accession>
<comment type="caution">
    <text evidence="5">The sequence shown here is derived from an EMBL/GenBank/DDBJ whole genome shotgun (WGS) entry which is preliminary data.</text>
</comment>
<protein>
    <submittedName>
        <fullName evidence="5">Type III PLP-dependent enzyme</fullName>
    </submittedName>
</protein>
<evidence type="ECO:0000259" key="3">
    <source>
        <dbReference type="Pfam" id="PF00278"/>
    </source>
</evidence>
<gene>
    <name evidence="5" type="ORF">ACFQVC_40445</name>
</gene>
<evidence type="ECO:0000256" key="1">
    <source>
        <dbReference type="ARBA" id="ARBA00001933"/>
    </source>
</evidence>
<proteinExistence type="predicted"/>
<dbReference type="Proteomes" id="UP001596523">
    <property type="component" value="Unassembled WGS sequence"/>
</dbReference>
<evidence type="ECO:0000313" key="5">
    <source>
        <dbReference type="EMBL" id="MFC7310471.1"/>
    </source>
</evidence>
<dbReference type="RefSeq" id="WP_381841070.1">
    <property type="nucleotide sequence ID" value="NZ_JBHTCF010000034.1"/>
</dbReference>
<feature type="domain" description="Orn/DAP/Arg decarboxylase 2 N-terminal" evidence="4">
    <location>
        <begin position="43"/>
        <end position="283"/>
    </location>
</feature>
<dbReference type="PANTHER" id="PTHR43727:SF2">
    <property type="entry name" value="GROUP IV DECARBOXYLASE"/>
    <property type="match status" value="1"/>
</dbReference>
<sequence length="421" mass="44157">MTAPAEGTATAPAELARRYGTPLYVYDLDRVRAARQDLFGWLPAGFEVFYAFKANPHVDLVRALRDGEGPGCKAEISSTGELAAALEAGYPGSDILYTGPGKTYGELREAIACGVRTFSAESLSDLTHIGEVALEHGVVADCLLRINSATASATTSIRMTGTPTQFGIDSETVPEIAERLCSVPGTSVAGLHLFSQSNARDEAALIGELTHTIEVAAQIERDLGVELRLLDIGGGFSVPYAQLGERARYPGLRAALESSLDEHFPRWRTGGVRLAVESGRYLSGDSGTLVAGVTNVKVSRGKKFVIVDAGINTFGGMSGLGRLLPVSVQVEADTETEKASLVGPLCTPGDMLGRGIEVPAGLAPGDVVTIPNTGAYGPTSSLLMFLGRPSPTEAAVSGGELVSLTRIERTRTPVPQERAGE</sequence>
<dbReference type="InterPro" id="IPR022657">
    <property type="entry name" value="De-COase2_CS"/>
</dbReference>
<feature type="domain" description="Orn/DAP/Arg decarboxylase 2 C-terminal" evidence="3">
    <location>
        <begin position="23"/>
        <end position="374"/>
    </location>
</feature>
<dbReference type="InterPro" id="IPR022643">
    <property type="entry name" value="De-COase2_C"/>
</dbReference>
<keyword evidence="6" id="KW-1185">Reference proteome</keyword>
<reference evidence="6" key="1">
    <citation type="journal article" date="2019" name="Int. J. Syst. Evol. Microbiol.">
        <title>The Global Catalogue of Microorganisms (GCM) 10K type strain sequencing project: providing services to taxonomists for standard genome sequencing and annotation.</title>
        <authorList>
            <consortium name="The Broad Institute Genomics Platform"/>
            <consortium name="The Broad Institute Genome Sequencing Center for Infectious Disease"/>
            <person name="Wu L."/>
            <person name="Ma J."/>
        </authorList>
    </citation>
    <scope>NUCLEOTIDE SEQUENCE [LARGE SCALE GENOMIC DNA]</scope>
    <source>
        <strain evidence="6">SYNS20</strain>
    </source>
</reference>
<keyword evidence="2" id="KW-0663">Pyridoxal phosphate</keyword>
<name>A0ABW2JYH6_9ACTN</name>
<dbReference type="SUPFAM" id="SSF50621">
    <property type="entry name" value="Alanine racemase C-terminal domain-like"/>
    <property type="match status" value="1"/>
</dbReference>
<dbReference type="Pfam" id="PF02784">
    <property type="entry name" value="Orn_Arg_deC_N"/>
    <property type="match status" value="1"/>
</dbReference>
<dbReference type="InterPro" id="IPR029066">
    <property type="entry name" value="PLP-binding_barrel"/>
</dbReference>
<dbReference type="SUPFAM" id="SSF51419">
    <property type="entry name" value="PLP-binding barrel"/>
    <property type="match status" value="1"/>
</dbReference>
<evidence type="ECO:0000256" key="2">
    <source>
        <dbReference type="ARBA" id="ARBA00022898"/>
    </source>
</evidence>
<dbReference type="InterPro" id="IPR022644">
    <property type="entry name" value="De-COase2_N"/>
</dbReference>
<organism evidence="5 6">
    <name type="scientific">Streptomyces monticola</name>
    <dbReference type="NCBI Taxonomy" id="2666263"/>
    <lineage>
        <taxon>Bacteria</taxon>
        <taxon>Bacillati</taxon>
        <taxon>Actinomycetota</taxon>
        <taxon>Actinomycetes</taxon>
        <taxon>Kitasatosporales</taxon>
        <taxon>Streptomycetaceae</taxon>
        <taxon>Streptomyces</taxon>
    </lineage>
</organism>
<comment type="cofactor">
    <cofactor evidence="1">
        <name>pyridoxal 5'-phosphate</name>
        <dbReference type="ChEBI" id="CHEBI:597326"/>
    </cofactor>
</comment>
<dbReference type="Gene3D" id="3.20.20.10">
    <property type="entry name" value="Alanine racemase"/>
    <property type="match status" value="1"/>
</dbReference>
<dbReference type="EMBL" id="JBHTCF010000034">
    <property type="protein sequence ID" value="MFC7310471.1"/>
    <property type="molecule type" value="Genomic_DNA"/>
</dbReference>
<dbReference type="Gene3D" id="2.40.37.10">
    <property type="entry name" value="Lyase, Ornithine Decarboxylase, Chain A, domain 1"/>
    <property type="match status" value="1"/>
</dbReference>